<evidence type="ECO:0000256" key="2">
    <source>
        <dbReference type="SAM" id="MobiDB-lite"/>
    </source>
</evidence>
<dbReference type="SUPFAM" id="SSF48452">
    <property type="entry name" value="TPR-like"/>
    <property type="match status" value="1"/>
</dbReference>
<dbReference type="SMART" id="SM00028">
    <property type="entry name" value="TPR"/>
    <property type="match status" value="2"/>
</dbReference>
<sequence>MKIIVLAIAAALALPSTASAREFCGKLENHYGPYDYRTEKGKLPIVDGAHFTEEVEAGIRGATDELGGDLDYTLRAFPNHHRALATLSRVALRDKVVMIPKTKWPVECYFLRAQRLAPNDAVVYNLYGAYLSSKGQRDEALAQYKEAIRFDPDNAMFNYNIGLAYLKKNDYEKALYHAHKAYDQRYPLPGLKNQLIKAGKWKDKPAEETPAENKPVEETPAG</sequence>
<evidence type="ECO:0000256" key="3">
    <source>
        <dbReference type="SAM" id="SignalP"/>
    </source>
</evidence>
<feature type="repeat" description="TPR" evidence="1">
    <location>
        <begin position="121"/>
        <end position="154"/>
    </location>
</feature>
<gene>
    <name evidence="4" type="ORF">SAMN05216204_101222</name>
</gene>
<dbReference type="Pfam" id="PF13414">
    <property type="entry name" value="TPR_11"/>
    <property type="match status" value="1"/>
</dbReference>
<dbReference type="InterPro" id="IPR011990">
    <property type="entry name" value="TPR-like_helical_dom_sf"/>
</dbReference>
<dbReference type="InterPro" id="IPR019734">
    <property type="entry name" value="TPR_rpt"/>
</dbReference>
<dbReference type="PROSITE" id="PS50005">
    <property type="entry name" value="TPR"/>
    <property type="match status" value="1"/>
</dbReference>
<name>A0A1I1DNG3_9BURK</name>
<evidence type="ECO:0000313" key="5">
    <source>
        <dbReference type="Proteomes" id="UP000198639"/>
    </source>
</evidence>
<feature type="chain" id="PRO_5011503795" evidence="3">
    <location>
        <begin position="21"/>
        <end position="222"/>
    </location>
</feature>
<evidence type="ECO:0000313" key="4">
    <source>
        <dbReference type="EMBL" id="SFB74598.1"/>
    </source>
</evidence>
<keyword evidence="3" id="KW-0732">Signal</keyword>
<dbReference type="STRING" id="1164594.SAMN05216204_101222"/>
<proteinExistence type="predicted"/>
<accession>A0A1I1DNG3</accession>
<dbReference type="Proteomes" id="UP000198639">
    <property type="component" value="Unassembled WGS sequence"/>
</dbReference>
<keyword evidence="5" id="KW-1185">Reference proteome</keyword>
<dbReference type="Gene3D" id="1.25.40.10">
    <property type="entry name" value="Tetratricopeptide repeat domain"/>
    <property type="match status" value="1"/>
</dbReference>
<dbReference type="EMBL" id="FOLD01000001">
    <property type="protein sequence ID" value="SFB74598.1"/>
    <property type="molecule type" value="Genomic_DNA"/>
</dbReference>
<feature type="region of interest" description="Disordered" evidence="2">
    <location>
        <begin position="199"/>
        <end position="222"/>
    </location>
</feature>
<protein>
    <submittedName>
        <fullName evidence="4">TPR repeat-containing protein</fullName>
    </submittedName>
</protein>
<dbReference type="AlphaFoldDB" id="A0A1I1DNG3"/>
<organism evidence="4 5">
    <name type="scientific">Massilia yuzhufengensis</name>
    <dbReference type="NCBI Taxonomy" id="1164594"/>
    <lineage>
        <taxon>Bacteria</taxon>
        <taxon>Pseudomonadati</taxon>
        <taxon>Pseudomonadota</taxon>
        <taxon>Betaproteobacteria</taxon>
        <taxon>Burkholderiales</taxon>
        <taxon>Oxalobacteraceae</taxon>
        <taxon>Telluria group</taxon>
        <taxon>Massilia</taxon>
    </lineage>
</organism>
<evidence type="ECO:0000256" key="1">
    <source>
        <dbReference type="PROSITE-ProRule" id="PRU00339"/>
    </source>
</evidence>
<keyword evidence="1" id="KW-0802">TPR repeat</keyword>
<dbReference type="RefSeq" id="WP_177207609.1">
    <property type="nucleotide sequence ID" value="NZ_FOLD01000001.1"/>
</dbReference>
<feature type="signal peptide" evidence="3">
    <location>
        <begin position="1"/>
        <end position="20"/>
    </location>
</feature>
<reference evidence="5" key="1">
    <citation type="submission" date="2016-10" db="EMBL/GenBank/DDBJ databases">
        <authorList>
            <person name="Varghese N."/>
            <person name="Submissions S."/>
        </authorList>
    </citation>
    <scope>NUCLEOTIDE SEQUENCE [LARGE SCALE GENOMIC DNA]</scope>
    <source>
        <strain evidence="5">CGMCC 1.12041</strain>
    </source>
</reference>